<reference evidence="2" key="1">
    <citation type="submission" date="2016-11" db="EMBL/GenBank/DDBJ databases">
        <title>Complete Genome Sequence of alachlor-degrading Sphingomonas sp. strain JJ-A5.</title>
        <authorList>
            <person name="Lee H."/>
            <person name="Ka J.-O."/>
        </authorList>
    </citation>
    <scope>NUCLEOTIDE SEQUENCE [LARGE SCALE GENOMIC DNA]</scope>
    <source>
        <strain evidence="2">JJ-A5</strain>
    </source>
</reference>
<dbReference type="STRING" id="1921510.BSL82_05375"/>
<proteinExistence type="predicted"/>
<gene>
    <name evidence="1" type="ORF">BSL82_05375</name>
</gene>
<dbReference type="Proteomes" id="UP000182063">
    <property type="component" value="Chromosome"/>
</dbReference>
<evidence type="ECO:0000313" key="2">
    <source>
        <dbReference type="Proteomes" id="UP000182063"/>
    </source>
</evidence>
<organism evidence="1 2">
    <name type="scientific">Tardibacter chloracetimidivorans</name>
    <dbReference type="NCBI Taxonomy" id="1921510"/>
    <lineage>
        <taxon>Bacteria</taxon>
        <taxon>Pseudomonadati</taxon>
        <taxon>Pseudomonadota</taxon>
        <taxon>Alphaproteobacteria</taxon>
        <taxon>Sphingomonadales</taxon>
        <taxon>Sphingomonadaceae</taxon>
        <taxon>Tardibacter</taxon>
    </lineage>
</organism>
<accession>A0A1L3ZZB0</accession>
<keyword evidence="2" id="KW-1185">Reference proteome</keyword>
<evidence type="ECO:0000313" key="1">
    <source>
        <dbReference type="EMBL" id="API60962.1"/>
    </source>
</evidence>
<dbReference type="AlphaFoldDB" id="A0A1L3ZZB0"/>
<dbReference type="NCBIfam" id="NF041373">
    <property type="entry name" value="HGG_STG"/>
    <property type="match status" value="1"/>
</dbReference>
<dbReference type="EMBL" id="CP018221">
    <property type="protein sequence ID" value="API60962.1"/>
    <property type="molecule type" value="Genomic_DNA"/>
</dbReference>
<dbReference type="InterPro" id="IPR047675">
    <property type="entry name" value="Putative_zinc-bd"/>
</dbReference>
<sequence>MQPERLAQARRCLARTRSGTACQSPAVKGRRRCRMHGGKGSGAPECNRNAWKHGGRSAATLSAARYLRELARLLD</sequence>
<dbReference type="KEGG" id="sphj:BSL82_05375"/>
<name>A0A1L3ZZB0_9SPHN</name>
<protein>
    <submittedName>
        <fullName evidence="1">Uncharacterized protein</fullName>
    </submittedName>
</protein>